<dbReference type="AlphaFoldDB" id="A0A4P8XYY0"/>
<organism evidence="1 2">
    <name type="scientific">Ruminococcus bovis</name>
    <dbReference type="NCBI Taxonomy" id="2564099"/>
    <lineage>
        <taxon>Bacteria</taxon>
        <taxon>Bacillati</taxon>
        <taxon>Bacillota</taxon>
        <taxon>Clostridia</taxon>
        <taxon>Eubacteriales</taxon>
        <taxon>Oscillospiraceae</taxon>
        <taxon>Ruminococcus</taxon>
    </lineage>
</organism>
<gene>
    <name evidence="1" type="ORF">E5Z56_07990</name>
</gene>
<dbReference type="EMBL" id="CP039381">
    <property type="protein sequence ID" value="QCT07300.1"/>
    <property type="molecule type" value="Genomic_DNA"/>
</dbReference>
<dbReference type="Proteomes" id="UP000301475">
    <property type="component" value="Chromosome"/>
</dbReference>
<proteinExistence type="predicted"/>
<accession>A0A4P8XYY0</accession>
<dbReference type="KEGG" id="ruj:E5Z56_07990"/>
<evidence type="ECO:0000313" key="1">
    <source>
        <dbReference type="EMBL" id="QCT07300.1"/>
    </source>
</evidence>
<sequence length="281" mass="31720">MKKKEIIITVLSVLVVALAICVVVLAYNNHQLKSTNNPEKVSTAHKVKGVYFRKVYGSMGAIHGDGITNNKCTFKTEVYAFDSNVKFLNDISKLRFDNDNVYIEKVVVNDNPEKENDLTKYTVSFTVGFAKDGNYSVKELVYDDGNNTVKYPMGNIAFTYKMGQTVDLQQGIDTEITNNKIAYYFLENNKEPFTVEGLVSGESSDFTYTYKKNVKFTPGKQLDYYVDINGNATGADTTVFCPLFEIKIENSNQTKYFVPISQTYGGNNNLSYSQIKEYVQK</sequence>
<evidence type="ECO:0000313" key="2">
    <source>
        <dbReference type="Proteomes" id="UP000301475"/>
    </source>
</evidence>
<reference evidence="1 2" key="1">
    <citation type="submission" date="2019-04" db="EMBL/GenBank/DDBJ databases">
        <authorList>
            <person name="Embree M."/>
            <person name="Gaffney J.R."/>
        </authorList>
    </citation>
    <scope>NUCLEOTIDE SEQUENCE [LARGE SCALE GENOMIC DNA]</scope>
    <source>
        <strain evidence="1 2">JE7A12</strain>
    </source>
</reference>
<dbReference type="RefSeq" id="WP_138157335.1">
    <property type="nucleotide sequence ID" value="NZ_CP039381.1"/>
</dbReference>
<keyword evidence="2" id="KW-1185">Reference proteome</keyword>
<name>A0A4P8XYY0_9FIRM</name>
<protein>
    <submittedName>
        <fullName evidence="1">Uncharacterized protein</fullName>
    </submittedName>
</protein>